<feature type="compositionally biased region" description="Low complexity" evidence="1">
    <location>
        <begin position="37"/>
        <end position="57"/>
    </location>
</feature>
<dbReference type="AlphaFoldDB" id="A0A9W8TWB6"/>
<gene>
    <name evidence="2" type="ORF">DFH05DRAFT_1262182</name>
</gene>
<evidence type="ECO:0000256" key="1">
    <source>
        <dbReference type="SAM" id="MobiDB-lite"/>
    </source>
</evidence>
<feature type="compositionally biased region" description="Low complexity" evidence="1">
    <location>
        <begin position="1"/>
        <end position="14"/>
    </location>
</feature>
<dbReference type="EMBL" id="JANVFU010000009">
    <property type="protein sequence ID" value="KAJ3742874.1"/>
    <property type="molecule type" value="Genomic_DNA"/>
</dbReference>
<dbReference type="Proteomes" id="UP001142393">
    <property type="component" value="Unassembled WGS sequence"/>
</dbReference>
<proteinExistence type="predicted"/>
<feature type="compositionally biased region" description="Acidic residues" evidence="1">
    <location>
        <begin position="71"/>
        <end position="84"/>
    </location>
</feature>
<organism evidence="2 3">
    <name type="scientific">Lentinula detonsa</name>
    <dbReference type="NCBI Taxonomy" id="2804962"/>
    <lineage>
        <taxon>Eukaryota</taxon>
        <taxon>Fungi</taxon>
        <taxon>Dikarya</taxon>
        <taxon>Basidiomycota</taxon>
        <taxon>Agaricomycotina</taxon>
        <taxon>Agaricomycetes</taxon>
        <taxon>Agaricomycetidae</taxon>
        <taxon>Agaricales</taxon>
        <taxon>Marasmiineae</taxon>
        <taxon>Omphalotaceae</taxon>
        <taxon>Lentinula</taxon>
    </lineage>
</organism>
<evidence type="ECO:0000313" key="2">
    <source>
        <dbReference type="EMBL" id="KAJ3742874.1"/>
    </source>
</evidence>
<evidence type="ECO:0000313" key="3">
    <source>
        <dbReference type="Proteomes" id="UP001142393"/>
    </source>
</evidence>
<sequence>MTNTTIINDINQTTHNRTMATTSLSSPPDSSPPLLPPISSSDDYESLSDSSSIPSSPVETPTHRPLAYPVDIEESSDNDADVEPDAGSPTLPPGLGGYRASVGDTEQVPEEIETPIRTLVPIPTVSPAADSISFAFPDSSAAVAGELSVLSRPLPQEAGADIVIAPDSSYVETSSGLWAMELKRRYDTLYGVNVTVRSPYAITAFVGQHGQKRYRIG</sequence>
<feature type="region of interest" description="Disordered" evidence="1">
    <location>
        <begin position="1"/>
        <end position="96"/>
    </location>
</feature>
<name>A0A9W8TWB6_9AGAR</name>
<comment type="caution">
    <text evidence="2">The sequence shown here is derived from an EMBL/GenBank/DDBJ whole genome shotgun (WGS) entry which is preliminary data.</text>
</comment>
<keyword evidence="3" id="KW-1185">Reference proteome</keyword>
<reference evidence="2 3" key="1">
    <citation type="journal article" date="2023" name="Proc. Natl. Acad. Sci. U.S.A.">
        <title>A global phylogenomic analysis of the shiitake genus Lentinula.</title>
        <authorList>
            <person name="Sierra-Patev S."/>
            <person name="Min B."/>
            <person name="Naranjo-Ortiz M."/>
            <person name="Looney B."/>
            <person name="Konkel Z."/>
            <person name="Slot J.C."/>
            <person name="Sakamoto Y."/>
            <person name="Steenwyk J.L."/>
            <person name="Rokas A."/>
            <person name="Carro J."/>
            <person name="Camarero S."/>
            <person name="Ferreira P."/>
            <person name="Molpeceres G."/>
            <person name="Ruiz-Duenas F.J."/>
            <person name="Serrano A."/>
            <person name="Henrissat B."/>
            <person name="Drula E."/>
            <person name="Hughes K.W."/>
            <person name="Mata J.L."/>
            <person name="Ishikawa N.K."/>
            <person name="Vargas-Isla R."/>
            <person name="Ushijima S."/>
            <person name="Smith C.A."/>
            <person name="Donoghue J."/>
            <person name="Ahrendt S."/>
            <person name="Andreopoulos W."/>
            <person name="He G."/>
            <person name="LaButti K."/>
            <person name="Lipzen A."/>
            <person name="Ng V."/>
            <person name="Riley R."/>
            <person name="Sandor L."/>
            <person name="Barry K."/>
            <person name="Martinez A.T."/>
            <person name="Xiao Y."/>
            <person name="Gibbons J.G."/>
            <person name="Terashima K."/>
            <person name="Grigoriev I.V."/>
            <person name="Hibbett D."/>
        </authorList>
    </citation>
    <scope>NUCLEOTIDE SEQUENCE [LARGE SCALE GENOMIC DNA]</scope>
    <source>
        <strain evidence="2 3">TFB7810</strain>
    </source>
</reference>
<protein>
    <submittedName>
        <fullName evidence="2">Uncharacterized protein</fullName>
    </submittedName>
</protein>
<accession>A0A9W8TWB6</accession>